<feature type="non-terminal residue" evidence="5">
    <location>
        <position position="1"/>
    </location>
</feature>
<dbReference type="OrthoDB" id="4781at2759"/>
<gene>
    <name evidence="5" type="ORF">CXG81DRAFT_2438</name>
</gene>
<dbReference type="EMBL" id="ML014175">
    <property type="protein sequence ID" value="RKP01361.1"/>
    <property type="molecule type" value="Genomic_DNA"/>
</dbReference>
<name>A0A4P9X8R1_9FUNG</name>
<organism evidence="5 6">
    <name type="scientific">Caulochytrium protostelioides</name>
    <dbReference type="NCBI Taxonomy" id="1555241"/>
    <lineage>
        <taxon>Eukaryota</taxon>
        <taxon>Fungi</taxon>
        <taxon>Fungi incertae sedis</taxon>
        <taxon>Chytridiomycota</taxon>
        <taxon>Chytridiomycota incertae sedis</taxon>
        <taxon>Chytridiomycetes</taxon>
        <taxon>Caulochytriales</taxon>
        <taxon>Caulochytriaceae</taxon>
        <taxon>Caulochytrium</taxon>
    </lineage>
</organism>
<reference evidence="6" key="1">
    <citation type="journal article" date="2018" name="Nat. Microbiol.">
        <title>Leveraging single-cell genomics to expand the fungal tree of life.</title>
        <authorList>
            <person name="Ahrendt S.R."/>
            <person name="Quandt C.A."/>
            <person name="Ciobanu D."/>
            <person name="Clum A."/>
            <person name="Salamov A."/>
            <person name="Andreopoulos B."/>
            <person name="Cheng J.F."/>
            <person name="Woyke T."/>
            <person name="Pelin A."/>
            <person name="Henrissat B."/>
            <person name="Reynolds N.K."/>
            <person name="Benny G.L."/>
            <person name="Smith M.E."/>
            <person name="James T.Y."/>
            <person name="Grigoriev I.V."/>
        </authorList>
    </citation>
    <scope>NUCLEOTIDE SEQUENCE [LARGE SCALE GENOMIC DNA]</scope>
    <source>
        <strain evidence="6">ATCC 52028</strain>
    </source>
</reference>
<keyword evidence="6" id="KW-1185">Reference proteome</keyword>
<evidence type="ECO:0000256" key="1">
    <source>
        <dbReference type="ARBA" id="ARBA00022729"/>
    </source>
</evidence>
<accession>A0A4P9X8R1</accession>
<dbReference type="InterPro" id="IPR000757">
    <property type="entry name" value="Beta-glucanase-like"/>
</dbReference>
<dbReference type="GO" id="GO:0005975">
    <property type="term" value="P:carbohydrate metabolic process"/>
    <property type="evidence" value="ECO:0007669"/>
    <property type="project" value="InterPro"/>
</dbReference>
<dbReference type="SUPFAM" id="SSF49899">
    <property type="entry name" value="Concanavalin A-like lectins/glucanases"/>
    <property type="match status" value="1"/>
</dbReference>
<evidence type="ECO:0000256" key="2">
    <source>
        <dbReference type="ARBA" id="ARBA00022801"/>
    </source>
</evidence>
<dbReference type="InterPro" id="IPR050546">
    <property type="entry name" value="Glycosyl_Hydrlase_16"/>
</dbReference>
<proteinExistence type="predicted"/>
<dbReference type="InterPro" id="IPR013320">
    <property type="entry name" value="ConA-like_dom_sf"/>
</dbReference>
<feature type="domain" description="GH16" evidence="4">
    <location>
        <begin position="2"/>
        <end position="247"/>
    </location>
</feature>
<dbReference type="PANTHER" id="PTHR10963">
    <property type="entry name" value="GLYCOSYL HYDROLASE-RELATED"/>
    <property type="match status" value="1"/>
</dbReference>
<dbReference type="Gene3D" id="2.60.120.200">
    <property type="match status" value="1"/>
</dbReference>
<sequence>ASAADSLTNQCMTGKFNFSADRTYTRSNAADIYDPSVDVGGYDFAIDYSSSNVAFDGDAMLLRLSPPPGDTTRGEGVRVAHTRPVLYGRYSAAITAPKAALGGVVTTFITMSEEKDEIDWEIVGASGSTAQTNVFFRGVPETGVWGRTHDVGGQTEETHIYTIDWKPDVVVWSIDGKEVRRHTKAGSEYESDLTRAAGYSGKVQWFPTTPSMIQFSVWDGGNAPEPGTARWAGGPVDYSKDIRAKYAYLEVQCYDDSG</sequence>
<evidence type="ECO:0000256" key="3">
    <source>
        <dbReference type="ARBA" id="ARBA00023295"/>
    </source>
</evidence>
<evidence type="ECO:0000259" key="4">
    <source>
        <dbReference type="PROSITE" id="PS51762"/>
    </source>
</evidence>
<evidence type="ECO:0000313" key="5">
    <source>
        <dbReference type="EMBL" id="RKP01361.1"/>
    </source>
</evidence>
<keyword evidence="1" id="KW-0732">Signal</keyword>
<keyword evidence="3" id="KW-0326">Glycosidase</keyword>
<dbReference type="PANTHER" id="PTHR10963:SF22">
    <property type="entry name" value="GLYCOSIDASE CRH2-RELATED"/>
    <property type="match status" value="1"/>
</dbReference>
<protein>
    <recommendedName>
        <fullName evidence="4">GH16 domain-containing protein</fullName>
    </recommendedName>
</protein>
<evidence type="ECO:0000313" key="6">
    <source>
        <dbReference type="Proteomes" id="UP000274922"/>
    </source>
</evidence>
<keyword evidence="2" id="KW-0378">Hydrolase</keyword>
<dbReference type="Pfam" id="PF00722">
    <property type="entry name" value="Glyco_hydro_16"/>
    <property type="match status" value="1"/>
</dbReference>
<feature type="non-terminal residue" evidence="5">
    <location>
        <position position="258"/>
    </location>
</feature>
<dbReference type="PROSITE" id="PS51762">
    <property type="entry name" value="GH16_2"/>
    <property type="match status" value="1"/>
</dbReference>
<dbReference type="AlphaFoldDB" id="A0A4P9X8R1"/>
<dbReference type="Proteomes" id="UP000274922">
    <property type="component" value="Unassembled WGS sequence"/>
</dbReference>
<dbReference type="GO" id="GO:0004553">
    <property type="term" value="F:hydrolase activity, hydrolyzing O-glycosyl compounds"/>
    <property type="evidence" value="ECO:0007669"/>
    <property type="project" value="InterPro"/>
</dbReference>